<dbReference type="PANTHER" id="PTHR43790:SF4">
    <property type="entry name" value="GUANOSINE IMPORT ATP-BINDING PROTEIN NUPO"/>
    <property type="match status" value="1"/>
</dbReference>
<evidence type="ECO:0000259" key="3">
    <source>
        <dbReference type="PROSITE" id="PS50893"/>
    </source>
</evidence>
<dbReference type="Gene3D" id="3.40.50.300">
    <property type="entry name" value="P-loop containing nucleotide triphosphate hydrolases"/>
    <property type="match status" value="1"/>
</dbReference>
<organism evidence="4">
    <name type="scientific">freshwater metagenome</name>
    <dbReference type="NCBI Taxonomy" id="449393"/>
    <lineage>
        <taxon>unclassified sequences</taxon>
        <taxon>metagenomes</taxon>
        <taxon>ecological metagenomes</taxon>
    </lineage>
</organism>
<evidence type="ECO:0000256" key="2">
    <source>
        <dbReference type="ARBA" id="ARBA00022840"/>
    </source>
</evidence>
<protein>
    <submittedName>
        <fullName evidence="4">Unannotated protein</fullName>
    </submittedName>
</protein>
<dbReference type="InterPro" id="IPR050107">
    <property type="entry name" value="ABC_carbohydrate_import_ATPase"/>
</dbReference>
<dbReference type="EMBL" id="CAEZTS010000120">
    <property type="protein sequence ID" value="CAB4585199.1"/>
    <property type="molecule type" value="Genomic_DNA"/>
</dbReference>
<feature type="domain" description="ABC transporter" evidence="3">
    <location>
        <begin position="24"/>
        <end position="268"/>
    </location>
</feature>
<sequence length="274" mass="29464">MVGRSVEFERVVRENPADTTTTVLRVESVSANDDRGRASLHEVSFTVGRGEIVGVAGVAGNGQRELAEVISGMRASIAGRISVMDDEVKSGKARSAIARGIAHVPEDRLHTGLAAGHSVEDNLALKNYRTPQISRFRLLQRRAIREQASTLVERYDVKTPNTATPVRLLSGGNVQKVLLAREFSALPKVLIAASPTRGLDVGAIEAVRERLVAAANEGVGVLLISEDLDEILSLADRILVMYEGRIVDDLPADGADRERIGLTMGGSNVKEDVR</sequence>
<name>A0A6J6FBW7_9ZZZZ</name>
<dbReference type="SUPFAM" id="SSF52540">
    <property type="entry name" value="P-loop containing nucleoside triphosphate hydrolases"/>
    <property type="match status" value="1"/>
</dbReference>
<reference evidence="4" key="1">
    <citation type="submission" date="2020-05" db="EMBL/GenBank/DDBJ databases">
        <authorList>
            <person name="Chiriac C."/>
            <person name="Salcher M."/>
            <person name="Ghai R."/>
            <person name="Kavagutti S V."/>
        </authorList>
    </citation>
    <scope>NUCLEOTIDE SEQUENCE</scope>
</reference>
<dbReference type="PROSITE" id="PS50893">
    <property type="entry name" value="ABC_TRANSPORTER_2"/>
    <property type="match status" value="1"/>
</dbReference>
<dbReference type="GO" id="GO:0005524">
    <property type="term" value="F:ATP binding"/>
    <property type="evidence" value="ECO:0007669"/>
    <property type="project" value="UniProtKB-KW"/>
</dbReference>
<keyword evidence="2" id="KW-0067">ATP-binding</keyword>
<keyword evidence="1" id="KW-0547">Nucleotide-binding</keyword>
<dbReference type="CDD" id="cd03215">
    <property type="entry name" value="ABC_Carb_Monos_II"/>
    <property type="match status" value="1"/>
</dbReference>
<dbReference type="InterPro" id="IPR027417">
    <property type="entry name" value="P-loop_NTPase"/>
</dbReference>
<evidence type="ECO:0000313" key="4">
    <source>
        <dbReference type="EMBL" id="CAB4585199.1"/>
    </source>
</evidence>
<dbReference type="GO" id="GO:0016887">
    <property type="term" value="F:ATP hydrolysis activity"/>
    <property type="evidence" value="ECO:0007669"/>
    <property type="project" value="InterPro"/>
</dbReference>
<proteinExistence type="predicted"/>
<evidence type="ECO:0000256" key="1">
    <source>
        <dbReference type="ARBA" id="ARBA00022741"/>
    </source>
</evidence>
<dbReference type="Pfam" id="PF00005">
    <property type="entry name" value="ABC_tran"/>
    <property type="match status" value="1"/>
</dbReference>
<dbReference type="PANTHER" id="PTHR43790">
    <property type="entry name" value="CARBOHYDRATE TRANSPORT ATP-BINDING PROTEIN MG119-RELATED"/>
    <property type="match status" value="1"/>
</dbReference>
<dbReference type="InterPro" id="IPR003439">
    <property type="entry name" value="ABC_transporter-like_ATP-bd"/>
</dbReference>
<dbReference type="AlphaFoldDB" id="A0A6J6FBW7"/>
<gene>
    <name evidence="4" type="ORF">UFOPK1722_01301</name>
</gene>
<accession>A0A6J6FBW7</accession>